<dbReference type="InterPro" id="IPR006026">
    <property type="entry name" value="Peptidase_Metallo"/>
</dbReference>
<dbReference type="InterPro" id="IPR021190">
    <property type="entry name" value="Pept_M10A"/>
</dbReference>
<keyword evidence="5" id="KW-0482">Metalloprotease</keyword>
<dbReference type="GO" id="GO:0030574">
    <property type="term" value="P:collagen catabolic process"/>
    <property type="evidence" value="ECO:0007669"/>
    <property type="project" value="TreeGrafter"/>
</dbReference>
<dbReference type="Proteomes" id="UP000218327">
    <property type="component" value="Unassembled WGS sequence"/>
</dbReference>
<evidence type="ECO:0000313" key="7">
    <source>
        <dbReference type="EMBL" id="PCJ17412.1"/>
    </source>
</evidence>
<feature type="domain" description="Peptidase metallopeptidase" evidence="6">
    <location>
        <begin position="23"/>
        <end position="203"/>
    </location>
</feature>
<sequence length="473" mass="50473">MRNLGFLIGSILIIYGSNAFETSDNLWENGEAVFHVGISGNSPSGGSWNDAFKRSMDAWSNGTAFQFVAIDDFVDPCIERGAGLFGDNITGVDFSPSVCGTEFGDSVLAVTLTAGTCKNLSCTNGFFISDADIVFNSLENWDIYSGPVINFVSDFERVALHELGHALGLSHSQAGSAIMQSLVSDANSLQADDINGANFIYGDGSETPVETSIATVYGINVVTLEPSSLSGPNDNVSFSGALSSSDAKLDGKFIDLYQYRFENDSIVNIQLSSAAMDPFLHFVRTSSAQDIIPAFTFNDDNSGPGNNASITESIPAGTYWVGVSSAQNGEQGIYDLTMTASSNGAPRLLDIIDSTHGPLVEINPNPVIDGALAQSDFVFQGKFLDLFQFKVNNTTTLRLDLSSNAFDTNLLLVDVLPDKALGNLFISNDDISDSNTNSRIEQSFPPGTYWIGVTSFSNSDTGDYSINISVVIP</sequence>
<keyword evidence="3" id="KW-0378">Hydrolase</keyword>
<dbReference type="Gene3D" id="3.40.390.10">
    <property type="entry name" value="Collagenase (Catalytic Domain)"/>
    <property type="match status" value="1"/>
</dbReference>
<keyword evidence="1" id="KW-0645">Protease</keyword>
<dbReference type="PANTHER" id="PTHR10201:SF323">
    <property type="entry name" value="MATRIX METALLOPROTEINASE-21"/>
    <property type="match status" value="1"/>
</dbReference>
<dbReference type="GO" id="GO:0004222">
    <property type="term" value="F:metalloendopeptidase activity"/>
    <property type="evidence" value="ECO:0007669"/>
    <property type="project" value="InterPro"/>
</dbReference>
<evidence type="ECO:0000259" key="6">
    <source>
        <dbReference type="SMART" id="SM00235"/>
    </source>
</evidence>
<evidence type="ECO:0000256" key="2">
    <source>
        <dbReference type="ARBA" id="ARBA00022723"/>
    </source>
</evidence>
<evidence type="ECO:0000256" key="4">
    <source>
        <dbReference type="ARBA" id="ARBA00022833"/>
    </source>
</evidence>
<dbReference type="GO" id="GO:0008270">
    <property type="term" value="F:zinc ion binding"/>
    <property type="evidence" value="ECO:0007669"/>
    <property type="project" value="InterPro"/>
</dbReference>
<dbReference type="SUPFAM" id="SSF89260">
    <property type="entry name" value="Collagen-binding domain"/>
    <property type="match status" value="1"/>
</dbReference>
<dbReference type="AlphaFoldDB" id="A0A2A5ADM1"/>
<evidence type="ECO:0000256" key="3">
    <source>
        <dbReference type="ARBA" id="ARBA00022801"/>
    </source>
</evidence>
<evidence type="ECO:0000256" key="5">
    <source>
        <dbReference type="ARBA" id="ARBA00023049"/>
    </source>
</evidence>
<dbReference type="SUPFAM" id="SSF55486">
    <property type="entry name" value="Metalloproteases ('zincins'), catalytic domain"/>
    <property type="match status" value="1"/>
</dbReference>
<evidence type="ECO:0000256" key="1">
    <source>
        <dbReference type="ARBA" id="ARBA00022670"/>
    </source>
</evidence>
<name>A0A2A5ADM1_9GAMM</name>
<proteinExistence type="predicted"/>
<dbReference type="InterPro" id="IPR001818">
    <property type="entry name" value="Pept_M10_metallopeptidase"/>
</dbReference>
<keyword evidence="4" id="KW-0862">Zinc</keyword>
<dbReference type="SMART" id="SM00235">
    <property type="entry name" value="ZnMc"/>
    <property type="match status" value="1"/>
</dbReference>
<comment type="caution">
    <text evidence="7">The sequence shown here is derived from an EMBL/GenBank/DDBJ whole genome shotgun (WGS) entry which is preliminary data.</text>
</comment>
<accession>A0A2A5ADM1</accession>
<dbReference type="PRINTS" id="PR00138">
    <property type="entry name" value="MATRIXIN"/>
</dbReference>
<gene>
    <name evidence="7" type="ORF">COA96_17780</name>
</gene>
<protein>
    <recommendedName>
        <fullName evidence="6">Peptidase metallopeptidase domain-containing protein</fullName>
    </recommendedName>
</protein>
<dbReference type="GO" id="GO:0006508">
    <property type="term" value="P:proteolysis"/>
    <property type="evidence" value="ECO:0007669"/>
    <property type="project" value="UniProtKB-KW"/>
</dbReference>
<reference evidence="8" key="1">
    <citation type="submission" date="2017-08" db="EMBL/GenBank/DDBJ databases">
        <title>A dynamic microbial community with high functional redundancy inhabits the cold, oxic subseafloor aquifer.</title>
        <authorList>
            <person name="Tully B.J."/>
            <person name="Wheat C.G."/>
            <person name="Glazer B.T."/>
            <person name="Huber J.A."/>
        </authorList>
    </citation>
    <scope>NUCLEOTIDE SEQUENCE [LARGE SCALE GENOMIC DNA]</scope>
</reference>
<dbReference type="PANTHER" id="PTHR10201">
    <property type="entry name" value="MATRIX METALLOPROTEINASE"/>
    <property type="match status" value="1"/>
</dbReference>
<dbReference type="Pfam" id="PF00413">
    <property type="entry name" value="Peptidase_M10"/>
    <property type="match status" value="1"/>
</dbReference>
<dbReference type="GO" id="GO:0030198">
    <property type="term" value="P:extracellular matrix organization"/>
    <property type="evidence" value="ECO:0007669"/>
    <property type="project" value="TreeGrafter"/>
</dbReference>
<evidence type="ECO:0000313" key="8">
    <source>
        <dbReference type="Proteomes" id="UP000218327"/>
    </source>
</evidence>
<keyword evidence="2" id="KW-0479">Metal-binding</keyword>
<dbReference type="GO" id="GO:0031012">
    <property type="term" value="C:extracellular matrix"/>
    <property type="evidence" value="ECO:0007669"/>
    <property type="project" value="InterPro"/>
</dbReference>
<dbReference type="InterPro" id="IPR024079">
    <property type="entry name" value="MetalloPept_cat_dom_sf"/>
</dbReference>
<dbReference type="Gene3D" id="2.60.120.380">
    <property type="match status" value="2"/>
</dbReference>
<dbReference type="EMBL" id="NVVJ01000107">
    <property type="protein sequence ID" value="PCJ17412.1"/>
    <property type="molecule type" value="Genomic_DNA"/>
</dbReference>
<organism evidence="7 8">
    <name type="scientific">SAR86 cluster bacterium</name>
    <dbReference type="NCBI Taxonomy" id="2030880"/>
    <lineage>
        <taxon>Bacteria</taxon>
        <taxon>Pseudomonadati</taxon>
        <taxon>Pseudomonadota</taxon>
        <taxon>Gammaproteobacteria</taxon>
        <taxon>SAR86 cluster</taxon>
    </lineage>
</organism>